<keyword evidence="2" id="KW-0812">Transmembrane</keyword>
<keyword evidence="4" id="KW-1185">Reference proteome</keyword>
<dbReference type="KEGG" id="mlr:MELLADRAFT_113001"/>
<feature type="compositionally biased region" description="Low complexity" evidence="1">
    <location>
        <begin position="165"/>
        <end position="180"/>
    </location>
</feature>
<dbReference type="InParanoid" id="F4S8D5"/>
<gene>
    <name evidence="3" type="ORF">MELLADRAFT_113001</name>
</gene>
<keyword evidence="2" id="KW-0472">Membrane</keyword>
<dbReference type="HOGENOM" id="CLU_937142_0_0_1"/>
<evidence type="ECO:0000313" key="4">
    <source>
        <dbReference type="Proteomes" id="UP000001072"/>
    </source>
</evidence>
<keyword evidence="2" id="KW-1133">Transmembrane helix</keyword>
<evidence type="ECO:0000256" key="2">
    <source>
        <dbReference type="SAM" id="Phobius"/>
    </source>
</evidence>
<name>F4S8D5_MELLP</name>
<proteinExistence type="predicted"/>
<accession>F4S8D5</accession>
<sequence length="297" mass="33877">MVNQDRPSMSRHDLLNHHRDYETSLSRCGRCEYPSSQQTHSSILNGSSTGLDIDVARIPSADAPRDFTRQIVLQSTPVSAGDLPLEYDQSFVGRSRKRDAVFMENGLLPRRRAISPSRRRRNAVFLEDGLPAAPRSISPTRRRRNAIIFQNGYLPTHHKYQSEQAVSSRARTSASRQSCSPLTDSEIAQPSLESRLHEEALTNQSYGWDVGAYYAHDDVGTGTHLGSQDSIIFRDQDIWYHWDIYLSFMMALIALLKHHLKGKRRILGYSNLERDLEVVTGQCRKQWQGTFQMFNVV</sequence>
<evidence type="ECO:0000256" key="1">
    <source>
        <dbReference type="SAM" id="MobiDB-lite"/>
    </source>
</evidence>
<organism evidence="4">
    <name type="scientific">Melampsora larici-populina (strain 98AG31 / pathotype 3-4-7)</name>
    <name type="common">Poplar leaf rust fungus</name>
    <dbReference type="NCBI Taxonomy" id="747676"/>
    <lineage>
        <taxon>Eukaryota</taxon>
        <taxon>Fungi</taxon>
        <taxon>Dikarya</taxon>
        <taxon>Basidiomycota</taxon>
        <taxon>Pucciniomycotina</taxon>
        <taxon>Pucciniomycetes</taxon>
        <taxon>Pucciniales</taxon>
        <taxon>Melampsoraceae</taxon>
        <taxon>Melampsora</taxon>
    </lineage>
</organism>
<feature type="region of interest" description="Disordered" evidence="1">
    <location>
        <begin position="164"/>
        <end position="185"/>
    </location>
</feature>
<evidence type="ECO:0000313" key="3">
    <source>
        <dbReference type="EMBL" id="EGF99111.1"/>
    </source>
</evidence>
<dbReference type="GeneID" id="18924849"/>
<dbReference type="AlphaFoldDB" id="F4S8D5"/>
<dbReference type="EMBL" id="GL883164">
    <property type="protein sequence ID" value="EGF99111.1"/>
    <property type="molecule type" value="Genomic_DNA"/>
</dbReference>
<dbReference type="RefSeq" id="XP_007417665.1">
    <property type="nucleotide sequence ID" value="XM_007417603.1"/>
</dbReference>
<protein>
    <submittedName>
        <fullName evidence="3">Uncharacterized protein</fullName>
    </submittedName>
</protein>
<feature type="transmembrane region" description="Helical" evidence="2">
    <location>
        <begin position="238"/>
        <end position="256"/>
    </location>
</feature>
<reference evidence="4" key="1">
    <citation type="journal article" date="2011" name="Proc. Natl. Acad. Sci. U.S.A.">
        <title>Obligate biotrophy features unraveled by the genomic analysis of rust fungi.</title>
        <authorList>
            <person name="Duplessis S."/>
            <person name="Cuomo C.A."/>
            <person name="Lin Y.-C."/>
            <person name="Aerts A."/>
            <person name="Tisserant E."/>
            <person name="Veneault-Fourrey C."/>
            <person name="Joly D.L."/>
            <person name="Hacquard S."/>
            <person name="Amselem J."/>
            <person name="Cantarel B.L."/>
            <person name="Chiu R."/>
            <person name="Coutinho P.M."/>
            <person name="Feau N."/>
            <person name="Field M."/>
            <person name="Frey P."/>
            <person name="Gelhaye E."/>
            <person name="Goldberg J."/>
            <person name="Grabherr M.G."/>
            <person name="Kodira C.D."/>
            <person name="Kohler A."/>
            <person name="Kuees U."/>
            <person name="Lindquist E.A."/>
            <person name="Lucas S.M."/>
            <person name="Mago R."/>
            <person name="Mauceli E."/>
            <person name="Morin E."/>
            <person name="Murat C."/>
            <person name="Pangilinan J.L."/>
            <person name="Park R."/>
            <person name="Pearson M."/>
            <person name="Quesneville H."/>
            <person name="Rouhier N."/>
            <person name="Sakthikumar S."/>
            <person name="Salamov A.A."/>
            <person name="Schmutz J."/>
            <person name="Selles B."/>
            <person name="Shapiro H."/>
            <person name="Tanguay P."/>
            <person name="Tuskan G.A."/>
            <person name="Henrissat B."/>
            <person name="Van de Peer Y."/>
            <person name="Rouze P."/>
            <person name="Ellis J.G."/>
            <person name="Dodds P.N."/>
            <person name="Schein J.E."/>
            <person name="Zhong S."/>
            <person name="Hamelin R.C."/>
            <person name="Grigoriev I.V."/>
            <person name="Szabo L.J."/>
            <person name="Martin F."/>
        </authorList>
    </citation>
    <scope>NUCLEOTIDE SEQUENCE [LARGE SCALE GENOMIC DNA]</scope>
    <source>
        <strain evidence="4">98AG31 / pathotype 3-4-7</strain>
    </source>
</reference>
<dbReference type="Proteomes" id="UP000001072">
    <property type="component" value="Unassembled WGS sequence"/>
</dbReference>
<dbReference type="VEuPathDB" id="FungiDB:MELLADRAFT_113001"/>